<keyword evidence="1" id="KW-1133">Transmembrane helix</keyword>
<feature type="transmembrane region" description="Helical" evidence="1">
    <location>
        <begin position="100"/>
        <end position="118"/>
    </location>
</feature>
<name>A0ABU7FZC2_9ALTE</name>
<gene>
    <name evidence="2" type="ORF">SNR37_001677</name>
</gene>
<dbReference type="Proteomes" id="UP001310248">
    <property type="component" value="Unassembled WGS sequence"/>
</dbReference>
<dbReference type="EMBL" id="JAYDYW010000002">
    <property type="protein sequence ID" value="MEE1672362.1"/>
    <property type="molecule type" value="Genomic_DNA"/>
</dbReference>
<evidence type="ECO:0000313" key="3">
    <source>
        <dbReference type="Proteomes" id="UP001310248"/>
    </source>
</evidence>
<keyword evidence="3" id="KW-1185">Reference proteome</keyword>
<proteinExistence type="predicted"/>
<organism evidence="2 3">
    <name type="scientific">Agarivorans aestuarii</name>
    <dbReference type="NCBI Taxonomy" id="1563703"/>
    <lineage>
        <taxon>Bacteria</taxon>
        <taxon>Pseudomonadati</taxon>
        <taxon>Pseudomonadota</taxon>
        <taxon>Gammaproteobacteria</taxon>
        <taxon>Alteromonadales</taxon>
        <taxon>Alteromonadaceae</taxon>
        <taxon>Agarivorans</taxon>
    </lineage>
</organism>
<feature type="transmembrane region" description="Helical" evidence="1">
    <location>
        <begin position="68"/>
        <end position="88"/>
    </location>
</feature>
<keyword evidence="1" id="KW-0472">Membrane</keyword>
<dbReference type="RefSeq" id="WP_163135002.1">
    <property type="nucleotide sequence ID" value="NZ_JAYDYW010000002.1"/>
</dbReference>
<evidence type="ECO:0000256" key="1">
    <source>
        <dbReference type="SAM" id="Phobius"/>
    </source>
</evidence>
<accession>A0ABU7FZC2</accession>
<protein>
    <submittedName>
        <fullName evidence="2">Uncharacterized protein</fullName>
    </submittedName>
</protein>
<comment type="caution">
    <text evidence="2">The sequence shown here is derived from an EMBL/GenBank/DDBJ whole genome shotgun (WGS) entry which is preliminary data.</text>
</comment>
<feature type="transmembrane region" description="Helical" evidence="1">
    <location>
        <begin position="20"/>
        <end position="40"/>
    </location>
</feature>
<reference evidence="3" key="1">
    <citation type="submission" date="2023-07" db="EMBL/GenBank/DDBJ databases">
        <title>Draft genome sequence of Agarivorans aestuarii strain ZMCS4, a CAZymes producing bacteria isolated from the marine brown algae Clodostephus spongiosus.</title>
        <authorList>
            <person name="Lorente B."/>
            <person name="Cabral C."/>
            <person name="Frias J."/>
            <person name="Faria J."/>
            <person name="Toubarro D."/>
        </authorList>
    </citation>
    <scope>NUCLEOTIDE SEQUENCE [LARGE SCALE GENOMIC DNA]</scope>
    <source>
        <strain evidence="3">ZMCS4</strain>
    </source>
</reference>
<evidence type="ECO:0000313" key="2">
    <source>
        <dbReference type="EMBL" id="MEE1672362.1"/>
    </source>
</evidence>
<sequence>MRQNRKERRKGPDGLQRLFVIISLLAWTMFICSLVVYHYARPEIAYSAFQTSDGQGYRDHWIEDLRQVFVLLLWACCGITLAGIFVNWSRSRRKTDYFKMNMGLLAAIVIAILLFYYLKLFSA</sequence>
<keyword evidence="1" id="KW-0812">Transmembrane</keyword>